<dbReference type="GO" id="GO:0006355">
    <property type="term" value="P:regulation of DNA-templated transcription"/>
    <property type="evidence" value="ECO:0007669"/>
    <property type="project" value="InterPro"/>
</dbReference>
<feature type="domain" description="Paired" evidence="2">
    <location>
        <begin position="3"/>
        <end position="58"/>
    </location>
</feature>
<accession>A0A8H3M419</accession>
<feature type="domain" description="Tc1-like transposase DDE" evidence="3">
    <location>
        <begin position="121"/>
        <end position="268"/>
    </location>
</feature>
<dbReference type="GO" id="GO:0003677">
    <property type="term" value="F:DNA binding"/>
    <property type="evidence" value="ECO:0007669"/>
    <property type="project" value="InterPro"/>
</dbReference>
<reference evidence="4" key="1">
    <citation type="submission" date="2019-10" db="EMBL/GenBank/DDBJ databases">
        <title>Conservation and host-specific expression of non-tandemly repeated heterogenous ribosome RNA gene in arbuscular mycorrhizal fungi.</title>
        <authorList>
            <person name="Maeda T."/>
            <person name="Kobayashi Y."/>
            <person name="Nakagawa T."/>
            <person name="Ezawa T."/>
            <person name="Yamaguchi K."/>
            <person name="Bino T."/>
            <person name="Nishimoto Y."/>
            <person name="Shigenobu S."/>
            <person name="Kawaguchi M."/>
        </authorList>
    </citation>
    <scope>NUCLEOTIDE SEQUENCE</scope>
    <source>
        <strain evidence="4">HR1</strain>
    </source>
</reference>
<dbReference type="InterPro" id="IPR036388">
    <property type="entry name" value="WH-like_DNA-bd_sf"/>
</dbReference>
<organism evidence="4 5">
    <name type="scientific">Rhizophagus clarus</name>
    <dbReference type="NCBI Taxonomy" id="94130"/>
    <lineage>
        <taxon>Eukaryota</taxon>
        <taxon>Fungi</taxon>
        <taxon>Fungi incertae sedis</taxon>
        <taxon>Mucoromycota</taxon>
        <taxon>Glomeromycotina</taxon>
        <taxon>Glomeromycetes</taxon>
        <taxon>Glomerales</taxon>
        <taxon>Glomeraceae</taxon>
        <taxon>Rhizophagus</taxon>
    </lineage>
</organism>
<dbReference type="OrthoDB" id="2337713at2759"/>
<dbReference type="InterPro" id="IPR036397">
    <property type="entry name" value="RNaseH_sf"/>
</dbReference>
<dbReference type="InterPro" id="IPR009057">
    <property type="entry name" value="Homeodomain-like_sf"/>
</dbReference>
<dbReference type="InterPro" id="IPR052338">
    <property type="entry name" value="Transposase_5"/>
</dbReference>
<gene>
    <name evidence="4" type="ORF">RCL2_002511200</name>
</gene>
<dbReference type="AlphaFoldDB" id="A0A8H3M419"/>
<dbReference type="SUPFAM" id="SSF46689">
    <property type="entry name" value="Homeodomain-like"/>
    <property type="match status" value="1"/>
</dbReference>
<evidence type="ECO:0000313" key="4">
    <source>
        <dbReference type="EMBL" id="GES98574.1"/>
    </source>
</evidence>
<dbReference type="Pfam" id="PF00292">
    <property type="entry name" value="PAX"/>
    <property type="match status" value="1"/>
</dbReference>
<evidence type="ECO:0000259" key="3">
    <source>
        <dbReference type="Pfam" id="PF13358"/>
    </source>
</evidence>
<dbReference type="InterPro" id="IPR001523">
    <property type="entry name" value="Paired_dom"/>
</dbReference>
<evidence type="ECO:0000259" key="2">
    <source>
        <dbReference type="Pfam" id="PF00292"/>
    </source>
</evidence>
<evidence type="ECO:0000313" key="5">
    <source>
        <dbReference type="Proteomes" id="UP000615446"/>
    </source>
</evidence>
<dbReference type="Pfam" id="PF13358">
    <property type="entry name" value="DDE_3"/>
    <property type="match status" value="1"/>
</dbReference>
<name>A0A8H3M419_9GLOM</name>
<dbReference type="Proteomes" id="UP000615446">
    <property type="component" value="Unassembled WGS sequence"/>
</dbReference>
<dbReference type="Gene3D" id="3.30.420.10">
    <property type="entry name" value="Ribonuclease H-like superfamily/Ribonuclease H"/>
    <property type="match status" value="1"/>
</dbReference>
<sequence>MPGKQVSKANRERIIGTYLTGTKQRVISVQLNIPESTVCDIIKKYKETGSIEPKQRPGRPKTLKKCDTRALKRIIRTDRFSPLGDVTDKFNTSLDITFHYNTVRRYLHDEDKKNWAEEWKQVVWSDESRFALFQSDGRARVWRSPRETYNKDCIQSTVKFGEGSVMFWGCFGWHGVGPLIVVEGNMDSDEYVNILANHFIPWVDNYPNSIFQQDRASCHTSTYTVWWMRTHNIPILDWVAQSPDLNLIENLWNHLDSQVRKRKPVPRSKQELIEVIQDEWRKITIETCQRLILSMPNRVKAVIKAKGGHTKY</sequence>
<dbReference type="EMBL" id="BLAL01000274">
    <property type="protein sequence ID" value="GES98574.1"/>
    <property type="molecule type" value="Genomic_DNA"/>
</dbReference>
<dbReference type="Gene3D" id="1.10.10.10">
    <property type="entry name" value="Winged helix-like DNA-binding domain superfamily/Winged helix DNA-binding domain"/>
    <property type="match status" value="1"/>
</dbReference>
<proteinExistence type="predicted"/>
<dbReference type="InterPro" id="IPR038717">
    <property type="entry name" value="Tc1-like_DDE_dom"/>
</dbReference>
<protein>
    <submittedName>
        <fullName evidence="4">IS630 family transposase</fullName>
    </submittedName>
</protein>
<dbReference type="PANTHER" id="PTHR23022">
    <property type="entry name" value="TRANSPOSABLE ELEMENT-RELATED"/>
    <property type="match status" value="1"/>
</dbReference>
<comment type="caution">
    <text evidence="4">The sequence shown here is derived from an EMBL/GenBank/DDBJ whole genome shotgun (WGS) entry which is preliminary data.</text>
</comment>
<evidence type="ECO:0000256" key="1">
    <source>
        <dbReference type="ARBA" id="ARBA00022724"/>
    </source>
</evidence>
<dbReference type="PANTHER" id="PTHR23022:SF134">
    <property type="entry name" value="TRANSPOSABLE ELEMENT TC1 TRANSPOSASE"/>
    <property type="match status" value="1"/>
</dbReference>
<keyword evidence="1" id="KW-0563">Paired box</keyword>